<dbReference type="EMBL" id="BSPK01000108">
    <property type="protein sequence ID" value="GLS66910.1"/>
    <property type="molecule type" value="Genomic_DNA"/>
</dbReference>
<sequence>MAERFHFDLTDGAATIADEDGVEASGIDHALGQALVAIKEMRESGELAELGGGWQMVVRDESDRVRHVIYLDEDSAVRPRYAAKM</sequence>
<reference evidence="3" key="1">
    <citation type="journal article" date="2014" name="Int. J. Syst. Evol. Microbiol.">
        <title>Complete genome of a new Firmicutes species belonging to the dominant human colonic microbiota ('Ruminococcus bicirculans') reveals two chromosomes and a selective capacity to utilize plant glucans.</title>
        <authorList>
            <consortium name="NISC Comparative Sequencing Program"/>
            <person name="Wegmann U."/>
            <person name="Louis P."/>
            <person name="Goesmann A."/>
            <person name="Henrissat B."/>
            <person name="Duncan S.H."/>
            <person name="Flint H.J."/>
        </authorList>
    </citation>
    <scope>NUCLEOTIDE SEQUENCE</scope>
    <source>
        <strain evidence="3">NBRC 107715</strain>
    </source>
</reference>
<protein>
    <recommendedName>
        <fullName evidence="1">DUF6894 domain-containing protein</fullName>
    </recommendedName>
</protein>
<evidence type="ECO:0000313" key="4">
    <source>
        <dbReference type="Proteomes" id="UP000321960"/>
    </source>
</evidence>
<dbReference type="Proteomes" id="UP000321960">
    <property type="component" value="Unassembled WGS sequence"/>
</dbReference>
<evidence type="ECO:0000313" key="3">
    <source>
        <dbReference type="EMBL" id="GLS66910.1"/>
    </source>
</evidence>
<accession>A0A512JDL1</accession>
<evidence type="ECO:0000313" key="5">
    <source>
        <dbReference type="Proteomes" id="UP001156856"/>
    </source>
</evidence>
<reference evidence="3" key="4">
    <citation type="submission" date="2023-01" db="EMBL/GenBank/DDBJ databases">
        <title>Draft genome sequence of Methylobacterium oxalidis strain NBRC 107715.</title>
        <authorList>
            <person name="Sun Q."/>
            <person name="Mori K."/>
        </authorList>
    </citation>
    <scope>NUCLEOTIDE SEQUENCE</scope>
    <source>
        <strain evidence="3">NBRC 107715</strain>
    </source>
</reference>
<feature type="domain" description="DUF6894" evidence="1">
    <location>
        <begin position="4"/>
        <end position="67"/>
    </location>
</feature>
<reference evidence="5" key="2">
    <citation type="journal article" date="2019" name="Int. J. Syst. Evol. Microbiol.">
        <title>The Global Catalogue of Microorganisms (GCM) 10K type strain sequencing project: providing services to taxonomists for standard genome sequencing and annotation.</title>
        <authorList>
            <consortium name="The Broad Institute Genomics Platform"/>
            <consortium name="The Broad Institute Genome Sequencing Center for Infectious Disease"/>
            <person name="Wu L."/>
            <person name="Ma J."/>
        </authorList>
    </citation>
    <scope>NUCLEOTIDE SEQUENCE [LARGE SCALE GENOMIC DNA]</scope>
    <source>
        <strain evidence="5">NBRC 107715</strain>
    </source>
</reference>
<dbReference type="RefSeq" id="WP_174804988.1">
    <property type="nucleotide sequence ID" value="NZ_BJZU01000240.1"/>
</dbReference>
<dbReference type="InterPro" id="IPR054189">
    <property type="entry name" value="DUF6894"/>
</dbReference>
<comment type="caution">
    <text evidence="2">The sequence shown here is derived from an EMBL/GenBank/DDBJ whole genome shotgun (WGS) entry which is preliminary data.</text>
</comment>
<name>A0A512JDL1_9HYPH</name>
<dbReference type="Proteomes" id="UP001156856">
    <property type="component" value="Unassembled WGS sequence"/>
</dbReference>
<evidence type="ECO:0000259" key="1">
    <source>
        <dbReference type="Pfam" id="PF21834"/>
    </source>
</evidence>
<dbReference type="EMBL" id="BJZU01000240">
    <property type="protein sequence ID" value="GEP08036.1"/>
    <property type="molecule type" value="Genomic_DNA"/>
</dbReference>
<dbReference type="Pfam" id="PF21834">
    <property type="entry name" value="DUF6894"/>
    <property type="match status" value="1"/>
</dbReference>
<dbReference type="AlphaFoldDB" id="A0A512JDL1"/>
<evidence type="ECO:0000313" key="2">
    <source>
        <dbReference type="EMBL" id="GEP08036.1"/>
    </source>
</evidence>
<gene>
    <name evidence="3" type="ORF">GCM10007888_52930</name>
    <name evidence="2" type="ORF">MOX02_60740</name>
</gene>
<reference evidence="2 4" key="3">
    <citation type="submission" date="2019-07" db="EMBL/GenBank/DDBJ databases">
        <title>Whole genome shotgun sequence of Methylobacterium oxalidis NBRC 107715.</title>
        <authorList>
            <person name="Hosoyama A."/>
            <person name="Uohara A."/>
            <person name="Ohji S."/>
            <person name="Ichikawa N."/>
        </authorList>
    </citation>
    <scope>NUCLEOTIDE SEQUENCE [LARGE SCALE GENOMIC DNA]</scope>
    <source>
        <strain evidence="2 4">NBRC 107715</strain>
    </source>
</reference>
<keyword evidence="5" id="KW-1185">Reference proteome</keyword>
<proteinExistence type="predicted"/>
<organism evidence="2 4">
    <name type="scientific">Methylobacterium oxalidis</name>
    <dbReference type="NCBI Taxonomy" id="944322"/>
    <lineage>
        <taxon>Bacteria</taxon>
        <taxon>Pseudomonadati</taxon>
        <taxon>Pseudomonadota</taxon>
        <taxon>Alphaproteobacteria</taxon>
        <taxon>Hyphomicrobiales</taxon>
        <taxon>Methylobacteriaceae</taxon>
        <taxon>Methylobacterium</taxon>
    </lineage>
</organism>